<sequence length="314" mass="33964">MSPLTERRLINLENQLSSLVAMQLMRLNEPISSRTTPVPPPPAPAASSLQPTTVGSDVFKRDTGGEETDDTGEVDFPSGRRTVTKMLGESVDNRHTRSKSRGSNNEASVKKPMEEQNSAQAIALKTEDTVRVQSIYASNSGSSNRLHPPSLPDENMCRPNCPPPAEDHPPGAPKRPSGTAKPSKSPSPHPTHGKPIFPRRPSSTPGASVELSRTVPSASTGSESSAPVKNQSRRNGQGMKRGDTQDSSRPTTKSNGGPLPNGVSEKTLGQQVLKELDSERFQRKEAEQLCRDLTDRILRLEASGKSWIVHHSYS</sequence>
<evidence type="ECO:0000256" key="1">
    <source>
        <dbReference type="SAM" id="Coils"/>
    </source>
</evidence>
<name>A0A3P8GJW2_9TREM</name>
<feature type="region of interest" description="Disordered" evidence="2">
    <location>
        <begin position="31"/>
        <end position="271"/>
    </location>
</feature>
<evidence type="ECO:0000313" key="3">
    <source>
        <dbReference type="EMBL" id="VDP89262.1"/>
    </source>
</evidence>
<keyword evidence="4" id="KW-1185">Reference proteome</keyword>
<dbReference type="AlphaFoldDB" id="A0A3P8GJW2"/>
<protein>
    <submittedName>
        <fullName evidence="3">Uncharacterized protein</fullName>
    </submittedName>
</protein>
<evidence type="ECO:0000313" key="4">
    <source>
        <dbReference type="Proteomes" id="UP000272942"/>
    </source>
</evidence>
<feature type="compositionally biased region" description="Polar residues" evidence="2">
    <location>
        <begin position="214"/>
        <end position="235"/>
    </location>
</feature>
<dbReference type="OrthoDB" id="10576470at2759"/>
<reference evidence="3 4" key="1">
    <citation type="submission" date="2018-11" db="EMBL/GenBank/DDBJ databases">
        <authorList>
            <consortium name="Pathogen Informatics"/>
        </authorList>
    </citation>
    <scope>NUCLEOTIDE SEQUENCE [LARGE SCALE GENOMIC DNA]</scope>
    <source>
        <strain evidence="3 4">Egypt</strain>
    </source>
</reference>
<feature type="coiled-coil region" evidence="1">
    <location>
        <begin position="276"/>
        <end position="303"/>
    </location>
</feature>
<feature type="compositionally biased region" description="Polar residues" evidence="2">
    <location>
        <begin position="131"/>
        <end position="145"/>
    </location>
</feature>
<dbReference type="Proteomes" id="UP000272942">
    <property type="component" value="Unassembled WGS sequence"/>
</dbReference>
<accession>A0A3P8GJW2</accession>
<proteinExistence type="predicted"/>
<dbReference type="EMBL" id="UZAN01052033">
    <property type="protein sequence ID" value="VDP89262.1"/>
    <property type="molecule type" value="Genomic_DNA"/>
</dbReference>
<evidence type="ECO:0000256" key="2">
    <source>
        <dbReference type="SAM" id="MobiDB-lite"/>
    </source>
</evidence>
<organism evidence="3 4">
    <name type="scientific">Echinostoma caproni</name>
    <dbReference type="NCBI Taxonomy" id="27848"/>
    <lineage>
        <taxon>Eukaryota</taxon>
        <taxon>Metazoa</taxon>
        <taxon>Spiralia</taxon>
        <taxon>Lophotrochozoa</taxon>
        <taxon>Platyhelminthes</taxon>
        <taxon>Trematoda</taxon>
        <taxon>Digenea</taxon>
        <taxon>Plagiorchiida</taxon>
        <taxon>Echinostomata</taxon>
        <taxon>Echinostomatoidea</taxon>
        <taxon>Echinostomatidae</taxon>
        <taxon>Echinostoma</taxon>
    </lineage>
</organism>
<gene>
    <name evidence="3" type="ORF">ECPE_LOCUS12040</name>
</gene>
<keyword evidence="1" id="KW-0175">Coiled coil</keyword>